<protein>
    <submittedName>
        <fullName evidence="3">Uncharacterized protein</fullName>
    </submittedName>
</protein>
<proteinExistence type="predicted"/>
<evidence type="ECO:0000313" key="3">
    <source>
        <dbReference type="EMBL" id="MCS4121830.1"/>
    </source>
</evidence>
<keyword evidence="1" id="KW-0812">Transmembrane</keyword>
<comment type="caution">
    <text evidence="3">The sequence shown here is derived from an EMBL/GenBank/DDBJ whole genome shotgun (WGS) entry which is preliminary data.</text>
</comment>
<feature type="transmembrane region" description="Helical" evidence="1">
    <location>
        <begin position="13"/>
        <end position="31"/>
    </location>
</feature>
<dbReference type="EMBL" id="JANUAU010000006">
    <property type="protein sequence ID" value="MCS3678123.1"/>
    <property type="molecule type" value="Genomic_DNA"/>
</dbReference>
<evidence type="ECO:0000313" key="4">
    <source>
        <dbReference type="Proteomes" id="UP001155144"/>
    </source>
</evidence>
<sequence length="32" mass="3663">MIDWTWTRAVEDAPLMVILSAVALYGLHILYT</sequence>
<evidence type="ECO:0000313" key="2">
    <source>
        <dbReference type="EMBL" id="MCS3678123.1"/>
    </source>
</evidence>
<evidence type="ECO:0000256" key="1">
    <source>
        <dbReference type="SAM" id="Phobius"/>
    </source>
</evidence>
<dbReference type="Proteomes" id="UP001155027">
    <property type="component" value="Unassembled WGS sequence"/>
</dbReference>
<keyword evidence="1" id="KW-1133">Transmembrane helix</keyword>
<dbReference type="Proteomes" id="UP001155144">
    <property type="component" value="Unassembled WGS sequence"/>
</dbReference>
<organism evidence="3 4">
    <name type="scientific">Salinibacter ruber</name>
    <dbReference type="NCBI Taxonomy" id="146919"/>
    <lineage>
        <taxon>Bacteria</taxon>
        <taxon>Pseudomonadati</taxon>
        <taxon>Rhodothermota</taxon>
        <taxon>Rhodothermia</taxon>
        <taxon>Rhodothermales</taxon>
        <taxon>Salinibacteraceae</taxon>
        <taxon>Salinibacter</taxon>
    </lineage>
</organism>
<name>A0A9X2QX54_9BACT</name>
<dbReference type="EMBL" id="JANUBL010000003">
    <property type="protein sequence ID" value="MCS4121830.1"/>
    <property type="molecule type" value="Genomic_DNA"/>
</dbReference>
<keyword evidence="1" id="KW-0472">Membrane</keyword>
<gene>
    <name evidence="3" type="ORF">GGP45_002183</name>
    <name evidence="2" type="ORF">GGP71_002053</name>
</gene>
<accession>A0A9X2QX54</accession>
<reference evidence="3" key="1">
    <citation type="submission" date="2022-08" db="EMBL/GenBank/DDBJ databases">
        <title>Genomic Encyclopedia of Type Strains, Phase V (KMG-V): Genome sequencing to study the core and pangenomes of soil and plant-associated prokaryotes.</title>
        <authorList>
            <person name="Whitman W."/>
        </authorList>
    </citation>
    <scope>NUCLEOTIDE SEQUENCE</scope>
    <source>
        <strain evidence="2">0</strain>
        <strain evidence="3">SP3026</strain>
    </source>
</reference>
<dbReference type="AlphaFoldDB" id="A0A9X2QX54"/>